<keyword evidence="5 8" id="KW-0812">Transmembrane</keyword>
<keyword evidence="3" id="KW-0813">Transport</keyword>
<evidence type="ECO:0000256" key="7">
    <source>
        <dbReference type="ARBA" id="ARBA00023136"/>
    </source>
</evidence>
<feature type="transmembrane region" description="Helical" evidence="8">
    <location>
        <begin position="75"/>
        <end position="94"/>
    </location>
</feature>
<dbReference type="InterPro" id="IPR004669">
    <property type="entry name" value="C4_dicarb_anaerob_car"/>
</dbReference>
<keyword evidence="10" id="KW-1185">Reference proteome</keyword>
<evidence type="ECO:0000313" key="10">
    <source>
        <dbReference type="Proteomes" id="UP000215185"/>
    </source>
</evidence>
<dbReference type="OrthoDB" id="1674075at2"/>
<gene>
    <name evidence="9" type="primary">dcuD</name>
    <name evidence="9" type="ORF">SAMEA4412692_01897</name>
</gene>
<evidence type="ECO:0000256" key="2">
    <source>
        <dbReference type="ARBA" id="ARBA00005275"/>
    </source>
</evidence>
<feature type="transmembrane region" description="Helical" evidence="8">
    <location>
        <begin position="400"/>
        <end position="421"/>
    </location>
</feature>
<dbReference type="NCBIfam" id="NF037994">
    <property type="entry name" value="DcuC_1"/>
    <property type="match status" value="1"/>
</dbReference>
<feature type="transmembrane region" description="Helical" evidence="8">
    <location>
        <begin position="349"/>
        <end position="365"/>
    </location>
</feature>
<dbReference type="KEGG" id="smen:SAMEA4412692_1897"/>
<evidence type="ECO:0000256" key="4">
    <source>
        <dbReference type="ARBA" id="ARBA00022475"/>
    </source>
</evidence>
<dbReference type="RefSeq" id="WP_018374033.1">
    <property type="nucleotide sequence ID" value="NZ_LT906439.1"/>
</dbReference>
<evidence type="ECO:0000256" key="3">
    <source>
        <dbReference type="ARBA" id="ARBA00022448"/>
    </source>
</evidence>
<comment type="similarity">
    <text evidence="2">Belongs to the DcuC/DcuD transporter (TC 2.A.61) family.</text>
</comment>
<feature type="transmembrane region" description="Helical" evidence="8">
    <location>
        <begin position="129"/>
        <end position="148"/>
    </location>
</feature>
<feature type="transmembrane region" description="Helical" evidence="8">
    <location>
        <begin position="242"/>
        <end position="261"/>
    </location>
</feature>
<feature type="transmembrane region" description="Helical" evidence="8">
    <location>
        <begin position="193"/>
        <end position="214"/>
    </location>
</feature>
<protein>
    <submittedName>
        <fullName evidence="9">Putative cryptic C4-dicarboxylate transporter DcuD</fullName>
    </submittedName>
</protein>
<dbReference type="GO" id="GO:0005886">
    <property type="term" value="C:plasma membrane"/>
    <property type="evidence" value="ECO:0007669"/>
    <property type="project" value="UniProtKB-SubCell"/>
</dbReference>
<evidence type="ECO:0000256" key="5">
    <source>
        <dbReference type="ARBA" id="ARBA00022692"/>
    </source>
</evidence>
<dbReference type="AlphaFoldDB" id="A0A239T074"/>
<feature type="transmembrane region" description="Helical" evidence="8">
    <location>
        <begin position="267"/>
        <end position="289"/>
    </location>
</feature>
<evidence type="ECO:0000313" key="9">
    <source>
        <dbReference type="EMBL" id="SNU90518.1"/>
    </source>
</evidence>
<keyword evidence="7 8" id="KW-0472">Membrane</keyword>
<dbReference type="InterPro" id="IPR018385">
    <property type="entry name" value="C4_dicarb_anaerob_car-like"/>
</dbReference>
<reference evidence="9 10" key="1">
    <citation type="submission" date="2017-06" db="EMBL/GenBank/DDBJ databases">
        <authorList>
            <consortium name="Pathogen Informatics"/>
        </authorList>
    </citation>
    <scope>NUCLEOTIDE SEQUENCE [LARGE SCALE GENOMIC DNA]</scope>
    <source>
        <strain evidence="9 10">NCTC13788</strain>
    </source>
</reference>
<sequence length="452" mass="48152">METILVFLISAVSLLAISYMLIKKHDIKISLFAIGLILLYVAQLLGHPILEKPSHFLLDPITVIVNQLGDTLSGAGLVILILGGYSAYMTAIGANDMTVRMLTKPLVYIKSPYILVPVVFLLGNLLSLVIPSASNLAIILIATLFPVLRKSGMSNLTAAAVIATTATIMPTPLGSDNVAVAEALGISVSEYVFSSHAIISIPTLFVMALVHMVWQKYCDSKEKNMAIIEVSETQETVKSFSVLYAILPLLPILILLASFILNLFGIVLPLTVVSVTIISFIITLFIELLRNKETKETLAKSDKFFKGMGSAIDIVMLLVAASTFVNGLKGIGLITILQETMTKTSSSGVLLPIILVIFSAIIVLLSGSGTALFFAMVPLLVPLAESAGISPVALSVPLGLAGNLFRAVSPVSAVILIVAGATKEDPIKLVKRTAIPMCVGVLFMMILSLMIF</sequence>
<evidence type="ECO:0000256" key="1">
    <source>
        <dbReference type="ARBA" id="ARBA00004651"/>
    </source>
</evidence>
<feature type="transmembrane region" description="Helical" evidence="8">
    <location>
        <begin position="372"/>
        <end position="394"/>
    </location>
</feature>
<dbReference type="eggNOG" id="COG3069">
    <property type="taxonomic scope" value="Bacteria"/>
</dbReference>
<feature type="transmembrane region" description="Helical" evidence="8">
    <location>
        <begin position="6"/>
        <end position="22"/>
    </location>
</feature>
<feature type="transmembrane region" description="Helical" evidence="8">
    <location>
        <begin position="310"/>
        <end position="337"/>
    </location>
</feature>
<dbReference type="PANTHER" id="PTHR42002">
    <property type="entry name" value="ANAEROBIC C4-DICARBOXYLATE TRANSPORTER DCUC-RELATED"/>
    <property type="match status" value="1"/>
</dbReference>
<dbReference type="Proteomes" id="UP000215185">
    <property type="component" value="Chromosome 1"/>
</dbReference>
<evidence type="ECO:0000256" key="8">
    <source>
        <dbReference type="SAM" id="Phobius"/>
    </source>
</evidence>
<proteinExistence type="inferred from homology"/>
<dbReference type="GO" id="GO:0015556">
    <property type="term" value="F:C4-dicarboxylate transmembrane transporter activity"/>
    <property type="evidence" value="ECO:0007669"/>
    <property type="project" value="InterPro"/>
</dbReference>
<name>A0A239T074_9STRE</name>
<comment type="subcellular location">
    <subcellularLocation>
        <location evidence="1">Cell membrane</location>
        <topology evidence="1">Multi-pass membrane protein</topology>
    </subcellularLocation>
</comment>
<feature type="transmembrane region" description="Helical" evidence="8">
    <location>
        <begin position="29"/>
        <end position="50"/>
    </location>
</feature>
<keyword evidence="6 8" id="KW-1133">Transmembrane helix</keyword>
<feature type="transmembrane region" description="Helical" evidence="8">
    <location>
        <begin position="433"/>
        <end position="451"/>
    </location>
</feature>
<accession>A0A239T074</accession>
<dbReference type="NCBIfam" id="TIGR00771">
    <property type="entry name" value="DcuC"/>
    <property type="match status" value="1"/>
</dbReference>
<organism evidence="9 10">
    <name type="scientific">Streptococcus merionis</name>
    <dbReference type="NCBI Taxonomy" id="400065"/>
    <lineage>
        <taxon>Bacteria</taxon>
        <taxon>Bacillati</taxon>
        <taxon>Bacillota</taxon>
        <taxon>Bacilli</taxon>
        <taxon>Lactobacillales</taxon>
        <taxon>Streptococcaceae</taxon>
        <taxon>Streptococcus</taxon>
    </lineage>
</organism>
<feature type="transmembrane region" description="Helical" evidence="8">
    <location>
        <begin position="106"/>
        <end position="123"/>
    </location>
</feature>
<dbReference type="PANTHER" id="PTHR42002:SF2">
    <property type="entry name" value="ANAEROBIC C4-DICARBOXYLATE TRANSPORTER DCUC-RELATED"/>
    <property type="match status" value="1"/>
</dbReference>
<dbReference type="Pfam" id="PF03606">
    <property type="entry name" value="DcuC"/>
    <property type="match status" value="1"/>
</dbReference>
<feature type="transmembrane region" description="Helical" evidence="8">
    <location>
        <begin position="155"/>
        <end position="173"/>
    </location>
</feature>
<dbReference type="STRING" id="1123308.GCA_000380085_01488"/>
<dbReference type="EMBL" id="LT906439">
    <property type="protein sequence ID" value="SNU90518.1"/>
    <property type="molecule type" value="Genomic_DNA"/>
</dbReference>
<keyword evidence="4" id="KW-1003">Cell membrane</keyword>
<evidence type="ECO:0000256" key="6">
    <source>
        <dbReference type="ARBA" id="ARBA00022989"/>
    </source>
</evidence>